<accession>A0ABY2T9T6</accession>
<proteinExistence type="predicted"/>
<gene>
    <name evidence="1" type="ORF">FC752_12125</name>
</gene>
<evidence type="ECO:0000313" key="1">
    <source>
        <dbReference type="EMBL" id="TKI63044.1"/>
    </source>
</evidence>
<protein>
    <submittedName>
        <fullName evidence="1">Uncharacterized protein</fullName>
    </submittedName>
</protein>
<keyword evidence="2" id="KW-1185">Reference proteome</keyword>
<organism evidence="1 2">
    <name type="scientific">Lysinibacillus varians</name>
    <dbReference type="NCBI Taxonomy" id="1145276"/>
    <lineage>
        <taxon>Bacteria</taxon>
        <taxon>Bacillati</taxon>
        <taxon>Bacillota</taxon>
        <taxon>Bacilli</taxon>
        <taxon>Bacillales</taxon>
        <taxon>Bacillaceae</taxon>
        <taxon>Lysinibacillus</taxon>
    </lineage>
</organism>
<sequence length="115" mass="13307">MKGSFHQSRRQSNFYNYLKPDKQLAYAKQWVATLNSKLLEPFVKITGATKYNRDVFYEIDIEKLLKVEKENQLLREALESAQSQLISIRGLDRVHDSEITGVCSEIRKTLEGGEI</sequence>
<comment type="caution">
    <text evidence="1">The sequence shown here is derived from an EMBL/GenBank/DDBJ whole genome shotgun (WGS) entry which is preliminary data.</text>
</comment>
<dbReference type="RefSeq" id="WP_025218439.1">
    <property type="nucleotide sequence ID" value="NZ_CP006837.1"/>
</dbReference>
<dbReference type="Proteomes" id="UP000308539">
    <property type="component" value="Unassembled WGS sequence"/>
</dbReference>
<evidence type="ECO:0000313" key="2">
    <source>
        <dbReference type="Proteomes" id="UP000308539"/>
    </source>
</evidence>
<name>A0ABY2T9T6_9BACI</name>
<reference evidence="1 2" key="1">
    <citation type="submission" date="2019-04" db="EMBL/GenBank/DDBJ databases">
        <title>Lysinibacillus genome sequencing.</title>
        <authorList>
            <person name="Dunlap C."/>
        </authorList>
    </citation>
    <scope>NUCLEOTIDE SEQUENCE [LARGE SCALE GENOMIC DNA]</scope>
    <source>
        <strain evidence="1 2">NBRC 109424</strain>
    </source>
</reference>
<dbReference type="EMBL" id="SZPV01000023">
    <property type="protein sequence ID" value="TKI63044.1"/>
    <property type="molecule type" value="Genomic_DNA"/>
</dbReference>